<dbReference type="GO" id="GO:0016787">
    <property type="term" value="F:hydrolase activity"/>
    <property type="evidence" value="ECO:0007669"/>
    <property type="project" value="UniProtKB-KW"/>
</dbReference>
<dbReference type="InterPro" id="IPR029058">
    <property type="entry name" value="AB_hydrolase_fold"/>
</dbReference>
<accession>A0ABW6RS73</accession>
<name>A0ABW6RS73_9NOCA</name>
<evidence type="ECO:0000313" key="3">
    <source>
        <dbReference type="Proteomes" id="UP001601992"/>
    </source>
</evidence>
<dbReference type="Proteomes" id="UP001601992">
    <property type="component" value="Unassembled WGS sequence"/>
</dbReference>
<comment type="caution">
    <text evidence="2">The sequence shown here is derived from an EMBL/GenBank/DDBJ whole genome shotgun (WGS) entry which is preliminary data.</text>
</comment>
<dbReference type="Gene3D" id="3.40.50.1820">
    <property type="entry name" value="alpha/beta hydrolase"/>
    <property type="match status" value="1"/>
</dbReference>
<dbReference type="EMBL" id="JBIAQY010000001">
    <property type="protein sequence ID" value="MFF3566860.1"/>
    <property type="molecule type" value="Genomic_DNA"/>
</dbReference>
<feature type="domain" description="AB hydrolase-1" evidence="1">
    <location>
        <begin position="34"/>
        <end position="267"/>
    </location>
</feature>
<dbReference type="RefSeq" id="WP_387402534.1">
    <property type="nucleotide sequence ID" value="NZ_JBIAQY010000001.1"/>
</dbReference>
<dbReference type="SUPFAM" id="SSF53474">
    <property type="entry name" value="alpha/beta-Hydrolases"/>
    <property type="match status" value="1"/>
</dbReference>
<protein>
    <submittedName>
        <fullName evidence="2">Alpha/beta fold hydrolase</fullName>
    </submittedName>
</protein>
<dbReference type="PANTHER" id="PTHR43194:SF2">
    <property type="entry name" value="PEROXISOMAL MEMBRANE PROTEIN LPX1"/>
    <property type="match status" value="1"/>
</dbReference>
<reference evidence="2 3" key="1">
    <citation type="submission" date="2024-10" db="EMBL/GenBank/DDBJ databases">
        <title>The Natural Products Discovery Center: Release of the First 8490 Sequenced Strains for Exploring Actinobacteria Biosynthetic Diversity.</title>
        <authorList>
            <person name="Kalkreuter E."/>
            <person name="Kautsar S.A."/>
            <person name="Yang D."/>
            <person name="Bader C.D."/>
            <person name="Teijaro C.N."/>
            <person name="Fluegel L."/>
            <person name="Davis C.M."/>
            <person name="Simpson J.R."/>
            <person name="Lauterbach L."/>
            <person name="Steele A.D."/>
            <person name="Gui C."/>
            <person name="Meng S."/>
            <person name="Li G."/>
            <person name="Viehrig K."/>
            <person name="Ye F."/>
            <person name="Su P."/>
            <person name="Kiefer A.F."/>
            <person name="Nichols A."/>
            <person name="Cepeda A.J."/>
            <person name="Yan W."/>
            <person name="Fan B."/>
            <person name="Jiang Y."/>
            <person name="Adhikari A."/>
            <person name="Zheng C.-J."/>
            <person name="Schuster L."/>
            <person name="Cowan T.M."/>
            <person name="Smanski M.J."/>
            <person name="Chevrette M.G."/>
            <person name="De Carvalho L.P.S."/>
            <person name="Shen B."/>
        </authorList>
    </citation>
    <scope>NUCLEOTIDE SEQUENCE [LARGE SCALE GENOMIC DNA]</scope>
    <source>
        <strain evidence="2 3">NPDC002593</strain>
    </source>
</reference>
<gene>
    <name evidence="2" type="ORF">ACFYXQ_03665</name>
</gene>
<keyword evidence="2" id="KW-0378">Hydrolase</keyword>
<dbReference type="InterPro" id="IPR050228">
    <property type="entry name" value="Carboxylesterase_BioH"/>
</dbReference>
<dbReference type="Pfam" id="PF12697">
    <property type="entry name" value="Abhydrolase_6"/>
    <property type="match status" value="1"/>
</dbReference>
<dbReference type="PANTHER" id="PTHR43194">
    <property type="entry name" value="HYDROLASE ALPHA/BETA FOLD FAMILY"/>
    <property type="match status" value="1"/>
</dbReference>
<keyword evidence="3" id="KW-1185">Reference proteome</keyword>
<evidence type="ECO:0000259" key="1">
    <source>
        <dbReference type="Pfam" id="PF12697"/>
    </source>
</evidence>
<dbReference type="InterPro" id="IPR000073">
    <property type="entry name" value="AB_hydrolase_1"/>
</dbReference>
<evidence type="ECO:0000313" key="2">
    <source>
        <dbReference type="EMBL" id="MFF3566860.1"/>
    </source>
</evidence>
<organism evidence="2 3">
    <name type="scientific">Nocardia jiangxiensis</name>
    <dbReference type="NCBI Taxonomy" id="282685"/>
    <lineage>
        <taxon>Bacteria</taxon>
        <taxon>Bacillati</taxon>
        <taxon>Actinomycetota</taxon>
        <taxon>Actinomycetes</taxon>
        <taxon>Mycobacteriales</taxon>
        <taxon>Nocardiaceae</taxon>
        <taxon>Nocardia</taxon>
    </lineage>
</organism>
<sequence>MTCPDIHALSIDADDGVRLAASLVGRRAAAATLVYVHPLLGERGFWSPLSLRVHEQLCGAVAQITYDQRGHGESDTPDLDQITTLRRLADDLDTVLAHASGSVVLVVHSTAAQLVYAYATAHRDHAAALAGLVFLNAASEFPYLPRYLRTWPQRLIRLRPHRVLDPVTAAGEAVLGYRLRHRGGPLVTSADTDPRVSIDILGAHPGFGLSVGVAQQLRPIPSMVLAGEYDPLVPPPRAVALADALWADYDLVPGAGHYLPHTHLERAADTITTTLDHALRVHLEQPSRRGARTPDPGHGEV</sequence>
<proteinExistence type="predicted"/>